<organism evidence="1 2">
    <name type="scientific">Algibacter lectus</name>
    <dbReference type="NCBI Taxonomy" id="221126"/>
    <lineage>
        <taxon>Bacteria</taxon>
        <taxon>Pseudomonadati</taxon>
        <taxon>Bacteroidota</taxon>
        <taxon>Flavobacteriia</taxon>
        <taxon>Flavobacteriales</taxon>
        <taxon>Flavobacteriaceae</taxon>
        <taxon>Algibacter</taxon>
    </lineage>
</organism>
<dbReference type="Proteomes" id="UP000294824">
    <property type="component" value="Unassembled WGS sequence"/>
</dbReference>
<dbReference type="RefSeq" id="WP_133967527.1">
    <property type="nucleotide sequence ID" value="NZ_SORL01000008.1"/>
</dbReference>
<sequence length="117" mass="13571">MKQLGILSNSNATKEEKKMLADYWEVIKGNGSETFLFSDSEFFNKYNTENHFSNLRVMEAFTIYQVKQCSVCLKPFKVVINDRAHLKSYMQSTNKCCRVCGHFDSFSKKSNTKTLEI</sequence>
<name>A0A4R8MAH6_9FLAO</name>
<evidence type="ECO:0000313" key="2">
    <source>
        <dbReference type="Proteomes" id="UP000294824"/>
    </source>
</evidence>
<dbReference type="EMBL" id="SORL01000008">
    <property type="protein sequence ID" value="TDY62284.1"/>
    <property type="molecule type" value="Genomic_DNA"/>
</dbReference>
<keyword evidence="2" id="KW-1185">Reference proteome</keyword>
<gene>
    <name evidence="1" type="ORF">DFQ06_2110</name>
</gene>
<dbReference type="AlphaFoldDB" id="A0A4R8MAH6"/>
<accession>A0A4R8MAH6</accession>
<evidence type="ECO:0000313" key="1">
    <source>
        <dbReference type="EMBL" id="TDY62284.1"/>
    </source>
</evidence>
<proteinExistence type="predicted"/>
<reference evidence="1 2" key="1">
    <citation type="submission" date="2019-03" db="EMBL/GenBank/DDBJ databases">
        <title>Genomic Encyclopedia of Type Strains, Phase III (KMG-III): the genomes of soil and plant-associated and newly described type strains.</title>
        <authorList>
            <person name="Whitman W."/>
        </authorList>
    </citation>
    <scope>NUCLEOTIDE SEQUENCE [LARGE SCALE GENOMIC DNA]</scope>
    <source>
        <strain evidence="1 2">CECT 8301</strain>
    </source>
</reference>
<protein>
    <submittedName>
        <fullName evidence="1">Uncharacterized protein</fullName>
    </submittedName>
</protein>
<comment type="caution">
    <text evidence="1">The sequence shown here is derived from an EMBL/GenBank/DDBJ whole genome shotgun (WGS) entry which is preliminary data.</text>
</comment>